<dbReference type="RefSeq" id="WP_343787708.1">
    <property type="nucleotide sequence ID" value="NZ_BAAAEU010000004.1"/>
</dbReference>
<dbReference type="Pfam" id="PF01329">
    <property type="entry name" value="Pterin_4a"/>
    <property type="match status" value="1"/>
</dbReference>
<dbReference type="EC" id="4.2.1.96" evidence="4"/>
<dbReference type="EMBL" id="BAAAEU010000004">
    <property type="protein sequence ID" value="GAA0709264.1"/>
    <property type="molecule type" value="Genomic_DNA"/>
</dbReference>
<accession>A0ABP3TJR9</accession>
<evidence type="ECO:0000256" key="2">
    <source>
        <dbReference type="ARBA" id="ARBA00006472"/>
    </source>
</evidence>
<evidence type="ECO:0000313" key="5">
    <source>
        <dbReference type="EMBL" id="GAA0709264.1"/>
    </source>
</evidence>
<comment type="caution">
    <text evidence="5">The sequence shown here is derived from an EMBL/GenBank/DDBJ whole genome shotgun (WGS) entry which is preliminary data.</text>
</comment>
<evidence type="ECO:0000256" key="4">
    <source>
        <dbReference type="HAMAP-Rule" id="MF_00434"/>
    </source>
</evidence>
<comment type="catalytic activity">
    <reaction evidence="1 4">
        <text>(4aS,6R)-4a-hydroxy-L-erythro-5,6,7,8-tetrahydrobiopterin = (6R)-L-erythro-6,7-dihydrobiopterin + H2O</text>
        <dbReference type="Rhea" id="RHEA:11920"/>
        <dbReference type="ChEBI" id="CHEBI:15377"/>
        <dbReference type="ChEBI" id="CHEBI:15642"/>
        <dbReference type="ChEBI" id="CHEBI:43120"/>
        <dbReference type="EC" id="4.2.1.96"/>
    </reaction>
</comment>
<dbReference type="CDD" id="cd00913">
    <property type="entry name" value="PCD_DCoH_subfamily_a"/>
    <property type="match status" value="1"/>
</dbReference>
<proteinExistence type="inferred from homology"/>
<evidence type="ECO:0000313" key="6">
    <source>
        <dbReference type="Proteomes" id="UP001501523"/>
    </source>
</evidence>
<organism evidence="5 6">
    <name type="scientific">Dokdonella soli</name>
    <dbReference type="NCBI Taxonomy" id="529810"/>
    <lineage>
        <taxon>Bacteria</taxon>
        <taxon>Pseudomonadati</taxon>
        <taxon>Pseudomonadota</taxon>
        <taxon>Gammaproteobacteria</taxon>
        <taxon>Lysobacterales</taxon>
        <taxon>Rhodanobacteraceae</taxon>
        <taxon>Dokdonella</taxon>
    </lineage>
</organism>
<gene>
    <name evidence="5" type="ORF">GCM10009105_09560</name>
</gene>
<dbReference type="Proteomes" id="UP001501523">
    <property type="component" value="Unassembled WGS sequence"/>
</dbReference>
<evidence type="ECO:0000256" key="3">
    <source>
        <dbReference type="ARBA" id="ARBA00023239"/>
    </source>
</evidence>
<dbReference type="InterPro" id="IPR001533">
    <property type="entry name" value="Pterin_deHydtase"/>
</dbReference>
<name>A0ABP3TJR9_9GAMM</name>
<protein>
    <recommendedName>
        <fullName evidence="4">Putative pterin-4-alpha-carbinolamine dehydratase</fullName>
        <shortName evidence="4">PHS</shortName>
        <ecNumber evidence="4">4.2.1.96</ecNumber>
    </recommendedName>
    <alternativeName>
        <fullName evidence="4">4-alpha-hydroxy-tetrahydropterin dehydratase</fullName>
    </alternativeName>
    <alternativeName>
        <fullName evidence="4">Pterin carbinolamine dehydratase</fullName>
        <shortName evidence="4">PCD</shortName>
    </alternativeName>
</protein>
<dbReference type="HAMAP" id="MF_00434">
    <property type="entry name" value="Pterin_4_alpha"/>
    <property type="match status" value="1"/>
</dbReference>
<dbReference type="SUPFAM" id="SSF55248">
    <property type="entry name" value="PCD-like"/>
    <property type="match status" value="1"/>
</dbReference>
<reference evidence="6" key="1">
    <citation type="journal article" date="2019" name="Int. J. Syst. Evol. Microbiol.">
        <title>The Global Catalogue of Microorganisms (GCM) 10K type strain sequencing project: providing services to taxonomists for standard genome sequencing and annotation.</title>
        <authorList>
            <consortium name="The Broad Institute Genomics Platform"/>
            <consortium name="The Broad Institute Genome Sequencing Center for Infectious Disease"/>
            <person name="Wu L."/>
            <person name="Ma J."/>
        </authorList>
    </citation>
    <scope>NUCLEOTIDE SEQUENCE [LARGE SCALE GENOMIC DNA]</scope>
    <source>
        <strain evidence="6">JCM 15421</strain>
    </source>
</reference>
<dbReference type="InterPro" id="IPR036428">
    <property type="entry name" value="PCD_sf"/>
</dbReference>
<sequence length="117" mass="13070">MTDTNIESLRAQHCVPRKGKEAGLSHAEVHAYLANLPGWNLTADSSEIRKEFRFADYFHTMAFVNATASIAHREDHHPDLEVGYNRCVVRYSTHDVGGLSLNDFICAAKIEDLRVGA</sequence>
<dbReference type="PANTHER" id="PTHR12599">
    <property type="entry name" value="PTERIN-4-ALPHA-CARBINOLAMINE DEHYDRATASE"/>
    <property type="match status" value="1"/>
</dbReference>
<comment type="similarity">
    <text evidence="2 4">Belongs to the pterin-4-alpha-carbinolamine dehydratase family.</text>
</comment>
<dbReference type="PANTHER" id="PTHR12599:SF0">
    <property type="entry name" value="PTERIN-4-ALPHA-CARBINOLAMINE DEHYDRATASE"/>
    <property type="match status" value="1"/>
</dbReference>
<dbReference type="NCBIfam" id="NF002019">
    <property type="entry name" value="PRK00823.1-4"/>
    <property type="match status" value="1"/>
</dbReference>
<evidence type="ECO:0000256" key="1">
    <source>
        <dbReference type="ARBA" id="ARBA00001554"/>
    </source>
</evidence>
<dbReference type="NCBIfam" id="NF002017">
    <property type="entry name" value="PRK00823.1-2"/>
    <property type="match status" value="1"/>
</dbReference>
<keyword evidence="6" id="KW-1185">Reference proteome</keyword>
<dbReference type="Gene3D" id="3.30.1360.20">
    <property type="entry name" value="Transcriptional coactivator/pterin dehydratase"/>
    <property type="match status" value="1"/>
</dbReference>
<keyword evidence="3 4" id="KW-0456">Lyase</keyword>